<name>A0ABQ9V352_SAGOE</name>
<dbReference type="EMBL" id="JASSZA010000008">
    <property type="protein sequence ID" value="KAK2103419.1"/>
    <property type="molecule type" value="Genomic_DNA"/>
</dbReference>
<evidence type="ECO:0000256" key="1">
    <source>
        <dbReference type="SAM" id="MobiDB-lite"/>
    </source>
</evidence>
<accession>A0ABQ9V352</accession>
<feature type="region of interest" description="Disordered" evidence="1">
    <location>
        <begin position="145"/>
        <end position="166"/>
    </location>
</feature>
<comment type="caution">
    <text evidence="2">The sequence shown here is derived from an EMBL/GenBank/DDBJ whole genome shotgun (WGS) entry which is preliminary data.</text>
</comment>
<protein>
    <submittedName>
        <fullName evidence="2">Uncharacterized protein</fullName>
    </submittedName>
</protein>
<gene>
    <name evidence="2" type="ORF">P7K49_017275</name>
</gene>
<dbReference type="Proteomes" id="UP001266305">
    <property type="component" value="Unassembled WGS sequence"/>
</dbReference>
<organism evidence="2 3">
    <name type="scientific">Saguinus oedipus</name>
    <name type="common">Cotton-top tamarin</name>
    <name type="synonym">Oedipomidas oedipus</name>
    <dbReference type="NCBI Taxonomy" id="9490"/>
    <lineage>
        <taxon>Eukaryota</taxon>
        <taxon>Metazoa</taxon>
        <taxon>Chordata</taxon>
        <taxon>Craniata</taxon>
        <taxon>Vertebrata</taxon>
        <taxon>Euteleostomi</taxon>
        <taxon>Mammalia</taxon>
        <taxon>Eutheria</taxon>
        <taxon>Euarchontoglires</taxon>
        <taxon>Primates</taxon>
        <taxon>Haplorrhini</taxon>
        <taxon>Platyrrhini</taxon>
        <taxon>Cebidae</taxon>
        <taxon>Callitrichinae</taxon>
        <taxon>Saguinus</taxon>
    </lineage>
</organism>
<feature type="region of interest" description="Disordered" evidence="1">
    <location>
        <begin position="38"/>
        <end position="86"/>
    </location>
</feature>
<evidence type="ECO:0000313" key="2">
    <source>
        <dbReference type="EMBL" id="KAK2103419.1"/>
    </source>
</evidence>
<sequence>MAMAAAPALKHWRTTLERVEKFVSPLYFTDCNLRGRCGPRSRQPADRIRAPQPLLPGGNANCSHPGRGTNLPAADKTGQGGEGREWNVPWRGHAALLVEDPGKARPPASWPPVGNGAAFSTRPPVGPTQAFWGQLPRGRTFKLPDTGETSLSGGSPAGLPPGAGRRQLWTHVGNAQWGAGPPGPREVPTQLLATPSLSVLCPRQLRGTE</sequence>
<proteinExistence type="predicted"/>
<keyword evidence="3" id="KW-1185">Reference proteome</keyword>
<evidence type="ECO:0000313" key="3">
    <source>
        <dbReference type="Proteomes" id="UP001266305"/>
    </source>
</evidence>
<reference evidence="2 3" key="1">
    <citation type="submission" date="2023-05" db="EMBL/GenBank/DDBJ databases">
        <title>B98-5 Cell Line De Novo Hybrid Assembly: An Optical Mapping Approach.</title>
        <authorList>
            <person name="Kananen K."/>
            <person name="Auerbach J.A."/>
            <person name="Kautto E."/>
            <person name="Blachly J.S."/>
        </authorList>
    </citation>
    <scope>NUCLEOTIDE SEQUENCE [LARGE SCALE GENOMIC DNA]</scope>
    <source>
        <strain evidence="2">B95-8</strain>
        <tissue evidence="2">Cell line</tissue>
    </source>
</reference>